<accession>A0A553K0R6</accession>
<comment type="similarity">
    <text evidence="2">Belongs to the CPA3 antiporters (TC 2.A.63) subunit E family.</text>
</comment>
<keyword evidence="9" id="KW-1185">Reference proteome</keyword>
<reference evidence="8 9" key="1">
    <citation type="submission" date="2019-07" db="EMBL/GenBank/DDBJ databases">
        <authorList>
            <person name="Zhou L.-Y."/>
        </authorList>
    </citation>
    <scope>NUCLEOTIDE SEQUENCE [LARGE SCALE GENOMIC DNA]</scope>
    <source>
        <strain evidence="8 9">YIM 101269</strain>
    </source>
</reference>
<sequence length="210" mass="24548">MIQRPEDVPTTRKSDWRSGPRLVPMSVLVMAGVWVFLWGDFAPFGIVSGIALAWLIKAQFPLPPVYWPGRLRILGAIRLVYGLFHDLVVSSWRLVRLTLDPRVKLRPGIVKVEQFTDVDLYQVIVAEMISLVPGTVVVELVSSPRRLYLHVIHMDEKHDAESIREMATEIEHRVLRAFGSRWEIERFDKQHNRPSRRRRPSFFDRWETEQ</sequence>
<dbReference type="Proteomes" id="UP000317638">
    <property type="component" value="Unassembled WGS sequence"/>
</dbReference>
<dbReference type="PANTHER" id="PTHR34584">
    <property type="entry name" value="NA(+)/H(+) ANTIPORTER SUBUNIT E1"/>
    <property type="match status" value="1"/>
</dbReference>
<keyword evidence="5 7" id="KW-1133">Transmembrane helix</keyword>
<organism evidence="8 9">
    <name type="scientific">Tessaracoccus rhinocerotis</name>
    <dbReference type="NCBI Taxonomy" id="1689449"/>
    <lineage>
        <taxon>Bacteria</taxon>
        <taxon>Bacillati</taxon>
        <taxon>Actinomycetota</taxon>
        <taxon>Actinomycetes</taxon>
        <taxon>Propionibacteriales</taxon>
        <taxon>Propionibacteriaceae</taxon>
        <taxon>Tessaracoccus</taxon>
    </lineage>
</organism>
<comment type="caution">
    <text evidence="8">The sequence shown here is derived from an EMBL/GenBank/DDBJ whole genome shotgun (WGS) entry which is preliminary data.</text>
</comment>
<proteinExistence type="inferred from homology"/>
<evidence type="ECO:0000256" key="3">
    <source>
        <dbReference type="ARBA" id="ARBA00022475"/>
    </source>
</evidence>
<dbReference type="AlphaFoldDB" id="A0A553K0R6"/>
<evidence type="ECO:0000256" key="7">
    <source>
        <dbReference type="SAM" id="Phobius"/>
    </source>
</evidence>
<dbReference type="Pfam" id="PF01899">
    <property type="entry name" value="MNHE"/>
    <property type="match status" value="1"/>
</dbReference>
<comment type="subcellular location">
    <subcellularLocation>
        <location evidence="1">Cell membrane</location>
        <topology evidence="1">Multi-pass membrane protein</topology>
    </subcellularLocation>
</comment>
<dbReference type="GO" id="GO:0008324">
    <property type="term" value="F:monoatomic cation transmembrane transporter activity"/>
    <property type="evidence" value="ECO:0007669"/>
    <property type="project" value="InterPro"/>
</dbReference>
<name>A0A553K0R6_9ACTN</name>
<dbReference type="InterPro" id="IPR002758">
    <property type="entry name" value="Cation_antiport_E"/>
</dbReference>
<protein>
    <recommendedName>
        <fullName evidence="10">Na+/H+ antiporter subunit E</fullName>
    </recommendedName>
</protein>
<evidence type="ECO:0000256" key="4">
    <source>
        <dbReference type="ARBA" id="ARBA00022692"/>
    </source>
</evidence>
<evidence type="ECO:0000256" key="6">
    <source>
        <dbReference type="ARBA" id="ARBA00023136"/>
    </source>
</evidence>
<evidence type="ECO:0000313" key="8">
    <source>
        <dbReference type="EMBL" id="TRY18292.1"/>
    </source>
</evidence>
<keyword evidence="3" id="KW-1003">Cell membrane</keyword>
<dbReference type="OrthoDB" id="3556991at2"/>
<evidence type="ECO:0000256" key="1">
    <source>
        <dbReference type="ARBA" id="ARBA00004651"/>
    </source>
</evidence>
<evidence type="ECO:0000256" key="5">
    <source>
        <dbReference type="ARBA" id="ARBA00022989"/>
    </source>
</evidence>
<dbReference type="EMBL" id="VKKG01000003">
    <property type="protein sequence ID" value="TRY18292.1"/>
    <property type="molecule type" value="Genomic_DNA"/>
</dbReference>
<dbReference type="GO" id="GO:0005886">
    <property type="term" value="C:plasma membrane"/>
    <property type="evidence" value="ECO:0007669"/>
    <property type="project" value="UniProtKB-SubCell"/>
</dbReference>
<dbReference type="PANTHER" id="PTHR34584:SF1">
    <property type="entry name" value="NA(+)_H(+) ANTIPORTER SUBUNIT E1"/>
    <property type="match status" value="1"/>
</dbReference>
<gene>
    <name evidence="8" type="ORF">FOJ82_09670</name>
</gene>
<evidence type="ECO:0000256" key="2">
    <source>
        <dbReference type="ARBA" id="ARBA00006228"/>
    </source>
</evidence>
<evidence type="ECO:0008006" key="10">
    <source>
        <dbReference type="Google" id="ProtNLM"/>
    </source>
</evidence>
<evidence type="ECO:0000313" key="9">
    <source>
        <dbReference type="Proteomes" id="UP000317638"/>
    </source>
</evidence>
<keyword evidence="4 7" id="KW-0812">Transmembrane</keyword>
<keyword evidence="6 7" id="KW-0472">Membrane</keyword>
<feature type="transmembrane region" description="Helical" evidence="7">
    <location>
        <begin position="27"/>
        <end position="56"/>
    </location>
</feature>
<dbReference type="RefSeq" id="WP_143938268.1">
    <property type="nucleotide sequence ID" value="NZ_VKKG01000003.1"/>
</dbReference>